<reference evidence="1 2" key="1">
    <citation type="journal article" date="2024" name="Nat. Commun.">
        <title>Phylogenomics reveals the evolutionary origins of lichenization in chlorophyte algae.</title>
        <authorList>
            <person name="Puginier C."/>
            <person name="Libourel C."/>
            <person name="Otte J."/>
            <person name="Skaloud P."/>
            <person name="Haon M."/>
            <person name="Grisel S."/>
            <person name="Petersen M."/>
            <person name="Berrin J.G."/>
            <person name="Delaux P.M."/>
            <person name="Dal Grande F."/>
            <person name="Keller J."/>
        </authorList>
    </citation>
    <scope>NUCLEOTIDE SEQUENCE [LARGE SCALE GENOMIC DNA]</scope>
    <source>
        <strain evidence="1 2">SAG 2036</strain>
    </source>
</reference>
<proteinExistence type="predicted"/>
<organism evidence="1 2">
    <name type="scientific">Symbiochloris irregularis</name>
    <dbReference type="NCBI Taxonomy" id="706552"/>
    <lineage>
        <taxon>Eukaryota</taxon>
        <taxon>Viridiplantae</taxon>
        <taxon>Chlorophyta</taxon>
        <taxon>core chlorophytes</taxon>
        <taxon>Trebouxiophyceae</taxon>
        <taxon>Trebouxiales</taxon>
        <taxon>Trebouxiaceae</taxon>
        <taxon>Symbiochloris</taxon>
    </lineage>
</organism>
<evidence type="ECO:0000313" key="2">
    <source>
        <dbReference type="Proteomes" id="UP001465755"/>
    </source>
</evidence>
<comment type="caution">
    <text evidence="1">The sequence shown here is derived from an EMBL/GenBank/DDBJ whole genome shotgun (WGS) entry which is preliminary data.</text>
</comment>
<protein>
    <recommendedName>
        <fullName evidence="3">F-box domain-containing protein</fullName>
    </recommendedName>
</protein>
<evidence type="ECO:0008006" key="3">
    <source>
        <dbReference type="Google" id="ProtNLM"/>
    </source>
</evidence>
<dbReference type="Proteomes" id="UP001465755">
    <property type="component" value="Unassembled WGS sequence"/>
</dbReference>
<evidence type="ECO:0000313" key="1">
    <source>
        <dbReference type="EMBL" id="KAK9808152.1"/>
    </source>
</evidence>
<name>A0AAW1PJH0_9CHLO</name>
<keyword evidence="2" id="KW-1185">Reference proteome</keyword>
<gene>
    <name evidence="1" type="ORF">WJX73_002381</name>
</gene>
<dbReference type="SUPFAM" id="SSF81383">
    <property type="entry name" value="F-box domain"/>
    <property type="match status" value="1"/>
</dbReference>
<dbReference type="AlphaFoldDB" id="A0AAW1PJH0"/>
<dbReference type="EMBL" id="JALJOQ010000026">
    <property type="protein sequence ID" value="KAK9808152.1"/>
    <property type="molecule type" value="Genomic_DNA"/>
</dbReference>
<sequence length="136" mass="15197">MREKSASALLDLPPELVLYILCNLCHRQVGPVLLTCKQLSEMAHAAVDLHFKFLTPLRYQTGPQQPRLRPRHHYSSIKLHGAAHRHNPNGSRSPDQGWPMHLMPLTPVLPVPHHPLGPTSSRALSFVDAPTAKYKG</sequence>
<dbReference type="InterPro" id="IPR036047">
    <property type="entry name" value="F-box-like_dom_sf"/>
</dbReference>
<accession>A0AAW1PJH0</accession>